<organism evidence="1 2">
    <name type="scientific">Nephila pilipes</name>
    <name type="common">Giant wood spider</name>
    <name type="synonym">Nephila maculata</name>
    <dbReference type="NCBI Taxonomy" id="299642"/>
    <lineage>
        <taxon>Eukaryota</taxon>
        <taxon>Metazoa</taxon>
        <taxon>Ecdysozoa</taxon>
        <taxon>Arthropoda</taxon>
        <taxon>Chelicerata</taxon>
        <taxon>Arachnida</taxon>
        <taxon>Araneae</taxon>
        <taxon>Araneomorphae</taxon>
        <taxon>Entelegynae</taxon>
        <taxon>Araneoidea</taxon>
        <taxon>Nephilidae</taxon>
        <taxon>Nephila</taxon>
    </lineage>
</organism>
<gene>
    <name evidence="1" type="primary">AVEN_3653_2</name>
    <name evidence="1" type="ORF">NPIL_602231</name>
</gene>
<comment type="caution">
    <text evidence="1">The sequence shown here is derived from an EMBL/GenBank/DDBJ whole genome shotgun (WGS) entry which is preliminary data.</text>
</comment>
<accession>A0A8X6NIA6</accession>
<dbReference type="OrthoDB" id="6449041at2759"/>
<sequence length="100" mass="11854">MVKHDAFQTFCKEMEKNRDQFVLLSFWYLCDDMVSDTGHAQHRHMIVVCQQESSFKDIWKYKIRYEFLNSGRAKKCVKIQDPFHLSRAIVYVSQGKAACL</sequence>
<dbReference type="EMBL" id="BMAW01104451">
    <property type="protein sequence ID" value="GFT14529.1"/>
    <property type="molecule type" value="Genomic_DNA"/>
</dbReference>
<protein>
    <submittedName>
        <fullName evidence="1">TTKRSYEDQ domain-containing protein</fullName>
    </submittedName>
</protein>
<evidence type="ECO:0000313" key="1">
    <source>
        <dbReference type="EMBL" id="GFT14529.1"/>
    </source>
</evidence>
<dbReference type="AlphaFoldDB" id="A0A8X6NIA6"/>
<dbReference type="Proteomes" id="UP000887013">
    <property type="component" value="Unassembled WGS sequence"/>
</dbReference>
<reference evidence="1" key="1">
    <citation type="submission" date="2020-08" db="EMBL/GenBank/DDBJ databases">
        <title>Multicomponent nature underlies the extraordinary mechanical properties of spider dragline silk.</title>
        <authorList>
            <person name="Kono N."/>
            <person name="Nakamura H."/>
            <person name="Mori M."/>
            <person name="Yoshida Y."/>
            <person name="Ohtoshi R."/>
            <person name="Malay A.D."/>
            <person name="Moran D.A.P."/>
            <person name="Tomita M."/>
            <person name="Numata K."/>
            <person name="Arakawa K."/>
        </authorList>
    </citation>
    <scope>NUCLEOTIDE SEQUENCE</scope>
</reference>
<name>A0A8X6NIA6_NEPPI</name>
<evidence type="ECO:0000313" key="2">
    <source>
        <dbReference type="Proteomes" id="UP000887013"/>
    </source>
</evidence>
<proteinExistence type="predicted"/>
<keyword evidence="2" id="KW-1185">Reference proteome</keyword>